<dbReference type="OrthoDB" id="2255585at2759"/>
<dbReference type="InterPro" id="IPR001810">
    <property type="entry name" value="F-box_dom"/>
</dbReference>
<sequence length="223" mass="25515">MVSPLGTLCQLPNELIHRILSLINNKDLVVFGRLNSTCAEAMLPILTERVRSVMGKDGWRVYVDIISDFTSEGEALTGYEQQEACVLGHFDYIDPTSLDLVFAARPYDAESTNEIKIPGTLRQPGHIEVLLYCVEIQQATNRLLSLNQVGGLTITTDTLQTREQPDELNQLRMSSDFVSLYYLRRQNAVQFKSLRITPEWWICQLENPYELLLQDMFVNQSIW</sequence>
<reference evidence="2 3" key="1">
    <citation type="submission" date="2016-07" db="EMBL/GenBank/DDBJ databases">
        <title>Pervasive Adenine N6-methylation of Active Genes in Fungi.</title>
        <authorList>
            <consortium name="DOE Joint Genome Institute"/>
            <person name="Mondo S.J."/>
            <person name="Dannebaum R.O."/>
            <person name="Kuo R.C."/>
            <person name="Labutti K."/>
            <person name="Haridas S."/>
            <person name="Kuo A."/>
            <person name="Salamov A."/>
            <person name="Ahrendt S.R."/>
            <person name="Lipzen A."/>
            <person name="Sullivan W."/>
            <person name="Andreopoulos W.B."/>
            <person name="Clum A."/>
            <person name="Lindquist E."/>
            <person name="Daum C."/>
            <person name="Ramamoorthy G.K."/>
            <person name="Gryganskyi A."/>
            <person name="Culley D."/>
            <person name="Magnuson J.K."/>
            <person name="James T.Y."/>
            <person name="O'Malley M.A."/>
            <person name="Stajich J.E."/>
            <person name="Spatafora J.W."/>
            <person name="Visel A."/>
            <person name="Grigoriev I.V."/>
        </authorList>
    </citation>
    <scope>NUCLEOTIDE SEQUENCE [LARGE SCALE GENOMIC DNA]</scope>
    <source>
        <strain evidence="2 3">NRRL 2496</strain>
    </source>
</reference>
<comment type="caution">
    <text evidence="2">The sequence shown here is derived from an EMBL/GenBank/DDBJ whole genome shotgun (WGS) entry which is preliminary data.</text>
</comment>
<evidence type="ECO:0000259" key="1">
    <source>
        <dbReference type="PROSITE" id="PS50181"/>
    </source>
</evidence>
<evidence type="ECO:0000313" key="2">
    <source>
        <dbReference type="EMBL" id="ORZ03731.1"/>
    </source>
</evidence>
<name>A0A1X2HW38_SYNRA</name>
<proteinExistence type="predicted"/>
<dbReference type="OMA" id="YFAQIST"/>
<dbReference type="PROSITE" id="PS50181">
    <property type="entry name" value="FBOX"/>
    <property type="match status" value="1"/>
</dbReference>
<dbReference type="AlphaFoldDB" id="A0A1X2HW38"/>
<accession>A0A1X2HW38</accession>
<evidence type="ECO:0000313" key="3">
    <source>
        <dbReference type="Proteomes" id="UP000242180"/>
    </source>
</evidence>
<dbReference type="Proteomes" id="UP000242180">
    <property type="component" value="Unassembled WGS sequence"/>
</dbReference>
<gene>
    <name evidence="2" type="ORF">BCR43DRAFT_61010</name>
</gene>
<protein>
    <recommendedName>
        <fullName evidence="1">F-box domain-containing protein</fullName>
    </recommendedName>
</protein>
<organism evidence="2 3">
    <name type="scientific">Syncephalastrum racemosum</name>
    <name type="common">Filamentous fungus</name>
    <dbReference type="NCBI Taxonomy" id="13706"/>
    <lineage>
        <taxon>Eukaryota</taxon>
        <taxon>Fungi</taxon>
        <taxon>Fungi incertae sedis</taxon>
        <taxon>Mucoromycota</taxon>
        <taxon>Mucoromycotina</taxon>
        <taxon>Mucoromycetes</taxon>
        <taxon>Mucorales</taxon>
        <taxon>Syncephalastraceae</taxon>
        <taxon>Syncephalastrum</taxon>
    </lineage>
</organism>
<dbReference type="EMBL" id="MCGN01000001">
    <property type="protein sequence ID" value="ORZ03731.1"/>
    <property type="molecule type" value="Genomic_DNA"/>
</dbReference>
<dbReference type="InParanoid" id="A0A1X2HW38"/>
<feature type="domain" description="F-box" evidence="1">
    <location>
        <begin position="5"/>
        <end position="62"/>
    </location>
</feature>
<keyword evidence="3" id="KW-1185">Reference proteome</keyword>